<dbReference type="EMBL" id="MDYQ01000139">
    <property type="protein sequence ID" value="PRP80736.1"/>
    <property type="molecule type" value="Genomic_DNA"/>
</dbReference>
<name>A0A2P6N9V2_9EUKA</name>
<protein>
    <recommendedName>
        <fullName evidence="1">Bulb-type lectin domain-containing protein</fullName>
    </recommendedName>
</protein>
<dbReference type="OrthoDB" id="2142213at2759"/>
<dbReference type="SUPFAM" id="SSF50370">
    <property type="entry name" value="Ricin B-like lectins"/>
    <property type="match status" value="1"/>
</dbReference>
<reference evidence="2 3" key="1">
    <citation type="journal article" date="2018" name="Genome Biol. Evol.">
        <title>Multiple Roots of Fruiting Body Formation in Amoebozoa.</title>
        <authorList>
            <person name="Hillmann F."/>
            <person name="Forbes G."/>
            <person name="Novohradska S."/>
            <person name="Ferling I."/>
            <person name="Riege K."/>
            <person name="Groth M."/>
            <person name="Westermann M."/>
            <person name="Marz M."/>
            <person name="Spaller T."/>
            <person name="Winckler T."/>
            <person name="Schaap P."/>
            <person name="Glockner G."/>
        </authorList>
    </citation>
    <scope>NUCLEOTIDE SEQUENCE [LARGE SCALE GENOMIC DNA]</scope>
    <source>
        <strain evidence="2 3">Jena</strain>
    </source>
</reference>
<keyword evidence="3" id="KW-1185">Reference proteome</keyword>
<feature type="domain" description="Bulb-type lectin" evidence="1">
    <location>
        <begin position="529"/>
        <end position="639"/>
    </location>
</feature>
<dbReference type="InterPro" id="IPR036426">
    <property type="entry name" value="Bulb-type_lectin_dom_sf"/>
</dbReference>
<dbReference type="SUPFAM" id="SSF51110">
    <property type="entry name" value="alpha-D-mannose-specific plant lectins"/>
    <property type="match status" value="1"/>
</dbReference>
<dbReference type="SUPFAM" id="SSF55486">
    <property type="entry name" value="Metalloproteases ('zincins'), catalytic domain"/>
    <property type="match status" value="1"/>
</dbReference>
<dbReference type="AlphaFoldDB" id="A0A2P6N9V2"/>
<organism evidence="2 3">
    <name type="scientific">Planoprotostelium fungivorum</name>
    <dbReference type="NCBI Taxonomy" id="1890364"/>
    <lineage>
        <taxon>Eukaryota</taxon>
        <taxon>Amoebozoa</taxon>
        <taxon>Evosea</taxon>
        <taxon>Variosea</taxon>
        <taxon>Cavosteliida</taxon>
        <taxon>Cavosteliaceae</taxon>
        <taxon>Planoprotostelium</taxon>
    </lineage>
</organism>
<evidence type="ECO:0000313" key="3">
    <source>
        <dbReference type="Proteomes" id="UP000241769"/>
    </source>
</evidence>
<dbReference type="Gene3D" id="2.80.10.50">
    <property type="match status" value="1"/>
</dbReference>
<dbReference type="CDD" id="cd00161">
    <property type="entry name" value="beta-trefoil_Ricin-like"/>
    <property type="match status" value="1"/>
</dbReference>
<dbReference type="InterPro" id="IPR001480">
    <property type="entry name" value="Bulb-type_lectin_dom"/>
</dbReference>
<proteinExistence type="predicted"/>
<accession>A0A2P6N9V2</accession>
<dbReference type="AntiFam" id="ANF00010">
    <property type="entry name" value="tRNA translation"/>
</dbReference>
<sequence>MQGQAPICISVVTDSLCYPQNEPNIITTCHAEPLARLAQSVERTALNRVVGGSSPPSANKDALHPRTNRYNERYLAPSVVDSFRAYRFGVYALRSFRISPLDMKHRCLCVHHMDIKVTETTAVDIGSADVNGTPGNKPKAHYLRASTMRTTLFIVAMIATALSMDLSDKRPLWDDGMKDYPLPSAAYKLQNSPDSGNCKVEICDDGRPISNTWVVYEDGPRILVCICNNAFMNLTGMAYRQGQVPIAVRSSVATITAGSDGKGGGAWTTFNDIAYFGDFMPNVFIHESGHALDFAQGNMYGSMGLSEADQWHSAIDSSSCVPDNYAKTDEAEDWAQNTVLRYWAKVLGKPWDNDETSCLKDQLKYAMEALPERPAFDVKSAFRISPINNKNLALATLNDSTSDNSPVALVKSSNRPSQLWKIMPTAYDWHILCEGNSYKCLDNERDDNVGKEAVITYRTAFVSMQHRFVNVGSNTYKIIHRTSGLALSVGCNGRPSDRPSYVEDGDDACLKWIVANSKGATCDNTVGSVLSSDATSTLYSGQQVLTSPDCNLRLVMQPDGNVVVYQRDNRVRWASGSFCSGPNKLVVQPDGNLVVYDQNMEAQWSTGTYDQGKGPYKLNMDNNAKLTLRDSTGSVLWTN</sequence>
<dbReference type="SMART" id="SM00108">
    <property type="entry name" value="B_lectin"/>
    <property type="match status" value="1"/>
</dbReference>
<dbReference type="Gene3D" id="2.90.10.10">
    <property type="entry name" value="Bulb-type lectin domain"/>
    <property type="match status" value="2"/>
</dbReference>
<evidence type="ECO:0000259" key="1">
    <source>
        <dbReference type="PROSITE" id="PS50927"/>
    </source>
</evidence>
<gene>
    <name evidence="2" type="ORF">PROFUN_11476</name>
</gene>
<dbReference type="PROSITE" id="PS50927">
    <property type="entry name" value="BULB_LECTIN"/>
    <property type="match status" value="1"/>
</dbReference>
<comment type="caution">
    <text evidence="2">The sequence shown here is derived from an EMBL/GenBank/DDBJ whole genome shotgun (WGS) entry which is preliminary data.</text>
</comment>
<dbReference type="InterPro" id="IPR035992">
    <property type="entry name" value="Ricin_B-like_lectins"/>
</dbReference>
<evidence type="ECO:0000313" key="2">
    <source>
        <dbReference type="EMBL" id="PRP80736.1"/>
    </source>
</evidence>
<dbReference type="InParanoid" id="A0A2P6N9V2"/>
<dbReference type="Proteomes" id="UP000241769">
    <property type="component" value="Unassembled WGS sequence"/>
</dbReference>